<dbReference type="Proteomes" id="UP000606786">
    <property type="component" value="Unassembled WGS sequence"/>
</dbReference>
<dbReference type="EMBL" id="CAJHJT010000056">
    <property type="protein sequence ID" value="CAD7014274.1"/>
    <property type="molecule type" value="Genomic_DNA"/>
</dbReference>
<reference evidence="1" key="1">
    <citation type="submission" date="2020-11" db="EMBL/GenBank/DDBJ databases">
        <authorList>
            <person name="Whitehead M."/>
        </authorList>
    </citation>
    <scope>NUCLEOTIDE SEQUENCE</scope>
    <source>
        <strain evidence="1">EGII</strain>
    </source>
</reference>
<sequence>MRTDSVWSCTPYEVTLDVQRHLRILRQTHNFKATREGDICWDITAHPTTHDQLMQEVTDLNNRSLNFSAFRDLDTQTRTPVSRMCTRRAARRLEATKSASIEVKIQRD</sequence>
<evidence type="ECO:0000313" key="1">
    <source>
        <dbReference type="EMBL" id="CAD7014274.1"/>
    </source>
</evidence>
<gene>
    <name evidence="1" type="ORF">CCAP1982_LOCUS22277</name>
</gene>
<proteinExistence type="predicted"/>
<comment type="caution">
    <text evidence="1">The sequence shown here is derived from an EMBL/GenBank/DDBJ whole genome shotgun (WGS) entry which is preliminary data.</text>
</comment>
<protein>
    <submittedName>
        <fullName evidence="1">(Mediterranean fruit fly) hypothetical protein</fullName>
    </submittedName>
</protein>
<dbReference type="AlphaFoldDB" id="A0A811VH07"/>
<name>A0A811VH07_CERCA</name>
<evidence type="ECO:0000313" key="2">
    <source>
        <dbReference type="Proteomes" id="UP000606786"/>
    </source>
</evidence>
<organism evidence="1 2">
    <name type="scientific">Ceratitis capitata</name>
    <name type="common">Mediterranean fruit fly</name>
    <name type="synonym">Tephritis capitata</name>
    <dbReference type="NCBI Taxonomy" id="7213"/>
    <lineage>
        <taxon>Eukaryota</taxon>
        <taxon>Metazoa</taxon>
        <taxon>Ecdysozoa</taxon>
        <taxon>Arthropoda</taxon>
        <taxon>Hexapoda</taxon>
        <taxon>Insecta</taxon>
        <taxon>Pterygota</taxon>
        <taxon>Neoptera</taxon>
        <taxon>Endopterygota</taxon>
        <taxon>Diptera</taxon>
        <taxon>Brachycera</taxon>
        <taxon>Muscomorpha</taxon>
        <taxon>Tephritoidea</taxon>
        <taxon>Tephritidae</taxon>
        <taxon>Ceratitis</taxon>
        <taxon>Ceratitis</taxon>
    </lineage>
</organism>
<keyword evidence="2" id="KW-1185">Reference proteome</keyword>
<accession>A0A811VH07</accession>